<name>A0A5N0EAL0_9NOCA</name>
<gene>
    <name evidence="1" type="ORF">F3087_29430</name>
</gene>
<dbReference type="EMBL" id="VXLC01000015">
    <property type="protein sequence ID" value="KAA8885790.1"/>
    <property type="molecule type" value="Genomic_DNA"/>
</dbReference>
<evidence type="ECO:0000313" key="2">
    <source>
        <dbReference type="Proteomes" id="UP000323876"/>
    </source>
</evidence>
<accession>A0A5N0EAL0</accession>
<evidence type="ECO:0000313" key="1">
    <source>
        <dbReference type="EMBL" id="KAA8885790.1"/>
    </source>
</evidence>
<comment type="caution">
    <text evidence="1">The sequence shown here is derived from an EMBL/GenBank/DDBJ whole genome shotgun (WGS) entry which is preliminary data.</text>
</comment>
<dbReference type="Gene3D" id="3.30.1310.10">
    <property type="entry name" value="Nucleoid-associated protein YbaB-like domain"/>
    <property type="match status" value="1"/>
</dbReference>
<proteinExistence type="predicted"/>
<dbReference type="Pfam" id="PF02575">
    <property type="entry name" value="YbaB_DNA_bd"/>
    <property type="match status" value="1"/>
</dbReference>
<reference evidence="1 2" key="1">
    <citation type="submission" date="2019-09" db="EMBL/GenBank/DDBJ databases">
        <authorList>
            <person name="Wang X."/>
        </authorList>
    </citation>
    <scope>NUCLEOTIDE SEQUENCE [LARGE SCALE GENOMIC DNA]</scope>
    <source>
        <strain evidence="1 2">CICC 11023</strain>
    </source>
</reference>
<dbReference type="InterPro" id="IPR036894">
    <property type="entry name" value="YbaB-like_sf"/>
</dbReference>
<dbReference type="InterPro" id="IPR004401">
    <property type="entry name" value="YbaB/EbfC"/>
</dbReference>
<keyword evidence="2" id="KW-1185">Reference proteome</keyword>
<organism evidence="1 2">
    <name type="scientific">Nocardia colli</name>
    <dbReference type="NCBI Taxonomy" id="2545717"/>
    <lineage>
        <taxon>Bacteria</taxon>
        <taxon>Bacillati</taxon>
        <taxon>Actinomycetota</taxon>
        <taxon>Actinomycetes</taxon>
        <taxon>Mycobacteriales</taxon>
        <taxon>Nocardiaceae</taxon>
        <taxon>Nocardia</taxon>
    </lineage>
</organism>
<dbReference type="Proteomes" id="UP000323876">
    <property type="component" value="Unassembled WGS sequence"/>
</dbReference>
<dbReference type="AlphaFoldDB" id="A0A5N0EAL0"/>
<dbReference type="GO" id="GO:0003677">
    <property type="term" value="F:DNA binding"/>
    <property type="evidence" value="ECO:0007669"/>
    <property type="project" value="InterPro"/>
</dbReference>
<sequence length="143" mass="15213">METVGTHIRSIADMQRKRSELVADGSAGGRRVTVTCNADGVPIDVVFADDIDDLDYDDIAAAVLEAAQEAAVKVVAMAEDLLAPVRAARAELPSLSSLVEGMPDVRTNVPELQRASFESKAVRTRFATGDDAASRPRSVIDSE</sequence>
<dbReference type="SUPFAM" id="SSF82607">
    <property type="entry name" value="YbaB-like"/>
    <property type="match status" value="1"/>
</dbReference>
<protein>
    <submittedName>
        <fullName evidence="1">YbaB/EbfC family nucleoid-associated protein</fullName>
    </submittedName>
</protein>